<dbReference type="EMBL" id="AYKG01000030">
    <property type="protein sequence ID" value="ROO27076.1"/>
    <property type="molecule type" value="Genomic_DNA"/>
</dbReference>
<organism evidence="1 2">
    <name type="scientific">Salinisphaera japonica YTM-1</name>
    <dbReference type="NCBI Taxonomy" id="1209778"/>
    <lineage>
        <taxon>Bacteria</taxon>
        <taxon>Pseudomonadati</taxon>
        <taxon>Pseudomonadota</taxon>
        <taxon>Gammaproteobacteria</taxon>
        <taxon>Salinisphaerales</taxon>
        <taxon>Salinisphaeraceae</taxon>
        <taxon>Salinisphaera</taxon>
    </lineage>
</organism>
<comment type="caution">
    <text evidence="1">The sequence shown here is derived from an EMBL/GenBank/DDBJ whole genome shotgun (WGS) entry which is preliminary data.</text>
</comment>
<gene>
    <name evidence="1" type="ORF">SAJA_10035</name>
</gene>
<dbReference type="InParanoid" id="A0A423PN84"/>
<proteinExistence type="predicted"/>
<dbReference type="RefSeq" id="WP_221180204.1">
    <property type="nucleotide sequence ID" value="NZ_AYKG01000030.1"/>
</dbReference>
<evidence type="ECO:0000313" key="2">
    <source>
        <dbReference type="Proteomes" id="UP000285310"/>
    </source>
</evidence>
<sequence>MSRRVGRYALLAAAITAGGALVWLSQAVDCLVVRQIDTPGSPVRRVAVLAPGDAFHVAWRHSVEREAWIETFKNIDHGLWLTQTRFKTFGAGVPAHAGRRTRLVDGWVVMSGIDRAVPDLTYQAAAAENYRIRIGHGPWQALSASDAAPILSFAINTRRRGAVIWNGLFDHD</sequence>
<reference evidence="1 2" key="1">
    <citation type="submission" date="2013-10" db="EMBL/GenBank/DDBJ databases">
        <title>Salinisphaera japonica YTM-1 Genome Sequencing.</title>
        <authorList>
            <person name="Lai Q."/>
            <person name="Li C."/>
            <person name="Shao Z."/>
        </authorList>
    </citation>
    <scope>NUCLEOTIDE SEQUENCE [LARGE SCALE GENOMIC DNA]</scope>
    <source>
        <strain evidence="1 2">YTM-1</strain>
    </source>
</reference>
<name>A0A423PN84_9GAMM</name>
<dbReference type="InterPro" id="IPR015001">
    <property type="entry name" value="DUF1850"/>
</dbReference>
<evidence type="ECO:0000313" key="1">
    <source>
        <dbReference type="EMBL" id="ROO27076.1"/>
    </source>
</evidence>
<keyword evidence="2" id="KW-1185">Reference proteome</keyword>
<dbReference type="AlphaFoldDB" id="A0A423PN84"/>
<evidence type="ECO:0008006" key="3">
    <source>
        <dbReference type="Google" id="ProtNLM"/>
    </source>
</evidence>
<accession>A0A423PN84</accession>
<protein>
    <recommendedName>
        <fullName evidence="3">DUF1850 domain-containing protein</fullName>
    </recommendedName>
</protein>
<dbReference type="Proteomes" id="UP000285310">
    <property type="component" value="Unassembled WGS sequence"/>
</dbReference>
<dbReference type="Pfam" id="PF08905">
    <property type="entry name" value="DUF1850"/>
    <property type="match status" value="1"/>
</dbReference>